<dbReference type="AlphaFoldDB" id="A0A2H1FDW1"/>
<proteinExistence type="predicted"/>
<protein>
    <submittedName>
        <fullName evidence="1">Uncharacterized protein</fullName>
    </submittedName>
</protein>
<evidence type="ECO:0000313" key="2">
    <source>
        <dbReference type="Proteomes" id="UP000230607"/>
    </source>
</evidence>
<name>A0A2H1FDW1_9ARCH</name>
<organism evidence="1 2">
    <name type="scientific">Candidatus Nitrosotalea okcheonensis</name>
    <dbReference type="NCBI Taxonomy" id="1903276"/>
    <lineage>
        <taxon>Archaea</taxon>
        <taxon>Nitrososphaerota</taxon>
        <taxon>Nitrososphaeria</taxon>
        <taxon>Nitrosotaleales</taxon>
        <taxon>Nitrosotaleaceae</taxon>
        <taxon>Nitrosotalea</taxon>
    </lineage>
</organism>
<sequence>MQSSMIFLVLSILVLGVTIPTGYAFSQQPNVCNPHTICAHPGDMLRYNITIRDMNSSQTYNFGSMPDANTINIIQSQDDIKGIQNSTLVLNLKTGFAHGVQDANAVQPFLEMLASPIDYNQSDTSVTPVITDFNGFKRTSLVAFHSTENSTSKIVYDIETGILLEEQSTSIISINGNPEVINFADKLSDTNMINSDSGSTNTQSQISIPKWVKNTARSWSQGDIRDSEFTNAIQYLISNGIMHIPHGTSGVNSSQSIPAWIKQSTGMWAGGQITDNEFVQGIQWLITKGIIQV</sequence>
<keyword evidence="2" id="KW-1185">Reference proteome</keyword>
<dbReference type="EMBL" id="LT841358">
    <property type="protein sequence ID" value="SMH70937.1"/>
    <property type="molecule type" value="Genomic_DNA"/>
</dbReference>
<dbReference type="Proteomes" id="UP000230607">
    <property type="component" value="Chromosome 1"/>
</dbReference>
<accession>A0A2H1FDW1</accession>
<gene>
    <name evidence="1" type="ORF">NCS_10744</name>
</gene>
<evidence type="ECO:0000313" key="1">
    <source>
        <dbReference type="EMBL" id="SMH70937.1"/>
    </source>
</evidence>
<reference evidence="2" key="1">
    <citation type="submission" date="2017-03" db="EMBL/GenBank/DDBJ databases">
        <authorList>
            <person name="Herbold C."/>
        </authorList>
    </citation>
    <scope>NUCLEOTIDE SEQUENCE [LARGE SCALE GENOMIC DNA]</scope>
</reference>